<keyword evidence="1" id="KW-0812">Transmembrane</keyword>
<gene>
    <name evidence="2" type="ORF">VNO77_29911</name>
</gene>
<dbReference type="EMBL" id="JAYMYQ010000007">
    <property type="protein sequence ID" value="KAK7320440.1"/>
    <property type="molecule type" value="Genomic_DNA"/>
</dbReference>
<evidence type="ECO:0000313" key="2">
    <source>
        <dbReference type="EMBL" id="KAK7320440.1"/>
    </source>
</evidence>
<sequence>MDSVEQELLLFVFIFNYMLSFVSLILAGHVGSLDLALALRFSWWLQCKTFQWNLTLFQGLVIIPGLLPNPKVALDSISSCVRVSNGLGAAHPRVAKFSVFVVNGTSSLVSMVFYAIILIFQGWQLEVSGSYSGLCKLACYYIIDLTVGCVGFKTSLGVTGIWWRMILGVLAQTITLIIVTARTNWDAEVEKAIARIKRSAENETLDQLVAHV</sequence>
<accession>A0AAN9KMG8</accession>
<dbReference type="PANTHER" id="PTHR11206">
    <property type="entry name" value="MULTIDRUG RESISTANCE PROTEIN"/>
    <property type="match status" value="1"/>
</dbReference>
<feature type="transmembrane region" description="Helical" evidence="1">
    <location>
        <begin position="7"/>
        <end position="30"/>
    </location>
</feature>
<feature type="transmembrane region" description="Helical" evidence="1">
    <location>
        <begin position="161"/>
        <end position="181"/>
    </location>
</feature>
<proteinExistence type="predicted"/>
<keyword evidence="1" id="KW-0472">Membrane</keyword>
<keyword evidence="3" id="KW-1185">Reference proteome</keyword>
<dbReference type="AlphaFoldDB" id="A0AAN9KMG8"/>
<protein>
    <submittedName>
        <fullName evidence="2">Uncharacterized protein</fullName>
    </submittedName>
</protein>
<evidence type="ECO:0000313" key="3">
    <source>
        <dbReference type="Proteomes" id="UP001367508"/>
    </source>
</evidence>
<name>A0AAN9KMG8_CANGL</name>
<reference evidence="2 3" key="1">
    <citation type="submission" date="2024-01" db="EMBL/GenBank/DDBJ databases">
        <title>The genomes of 5 underutilized Papilionoideae crops provide insights into root nodulation and disease resistanc.</title>
        <authorList>
            <person name="Jiang F."/>
        </authorList>
    </citation>
    <scope>NUCLEOTIDE SEQUENCE [LARGE SCALE GENOMIC DNA]</scope>
    <source>
        <strain evidence="2">LVBAO_FW01</strain>
        <tissue evidence="2">Leaves</tissue>
    </source>
</reference>
<comment type="caution">
    <text evidence="2">The sequence shown here is derived from an EMBL/GenBank/DDBJ whole genome shotgun (WGS) entry which is preliminary data.</text>
</comment>
<dbReference type="Proteomes" id="UP001367508">
    <property type="component" value="Unassembled WGS sequence"/>
</dbReference>
<organism evidence="2 3">
    <name type="scientific">Canavalia gladiata</name>
    <name type="common">Sword bean</name>
    <name type="synonym">Dolichos gladiatus</name>
    <dbReference type="NCBI Taxonomy" id="3824"/>
    <lineage>
        <taxon>Eukaryota</taxon>
        <taxon>Viridiplantae</taxon>
        <taxon>Streptophyta</taxon>
        <taxon>Embryophyta</taxon>
        <taxon>Tracheophyta</taxon>
        <taxon>Spermatophyta</taxon>
        <taxon>Magnoliopsida</taxon>
        <taxon>eudicotyledons</taxon>
        <taxon>Gunneridae</taxon>
        <taxon>Pentapetalae</taxon>
        <taxon>rosids</taxon>
        <taxon>fabids</taxon>
        <taxon>Fabales</taxon>
        <taxon>Fabaceae</taxon>
        <taxon>Papilionoideae</taxon>
        <taxon>50 kb inversion clade</taxon>
        <taxon>NPAAA clade</taxon>
        <taxon>indigoferoid/millettioid clade</taxon>
        <taxon>Phaseoleae</taxon>
        <taxon>Canavalia</taxon>
    </lineage>
</organism>
<feature type="transmembrane region" description="Helical" evidence="1">
    <location>
        <begin position="100"/>
        <end position="123"/>
    </location>
</feature>
<evidence type="ECO:0000256" key="1">
    <source>
        <dbReference type="SAM" id="Phobius"/>
    </source>
</evidence>
<keyword evidence="1" id="KW-1133">Transmembrane helix</keyword>